<dbReference type="Proteomes" id="UP001151699">
    <property type="component" value="Chromosome C"/>
</dbReference>
<dbReference type="EMBL" id="WJQU01000004">
    <property type="protein sequence ID" value="KAJ6635425.1"/>
    <property type="molecule type" value="Genomic_DNA"/>
</dbReference>
<dbReference type="AlphaFoldDB" id="A0A9Q0RV86"/>
<protein>
    <submittedName>
        <fullName evidence="1">Uncharacterized protein</fullName>
    </submittedName>
</protein>
<comment type="caution">
    <text evidence="1">The sequence shown here is derived from an EMBL/GenBank/DDBJ whole genome shotgun (WGS) entry which is preliminary data.</text>
</comment>
<feature type="non-terminal residue" evidence="1">
    <location>
        <position position="46"/>
    </location>
</feature>
<organism evidence="1 2">
    <name type="scientific">Pseudolycoriella hygida</name>
    <dbReference type="NCBI Taxonomy" id="35572"/>
    <lineage>
        <taxon>Eukaryota</taxon>
        <taxon>Metazoa</taxon>
        <taxon>Ecdysozoa</taxon>
        <taxon>Arthropoda</taxon>
        <taxon>Hexapoda</taxon>
        <taxon>Insecta</taxon>
        <taxon>Pterygota</taxon>
        <taxon>Neoptera</taxon>
        <taxon>Endopterygota</taxon>
        <taxon>Diptera</taxon>
        <taxon>Nematocera</taxon>
        <taxon>Sciaroidea</taxon>
        <taxon>Sciaridae</taxon>
        <taxon>Pseudolycoriella</taxon>
    </lineage>
</organism>
<evidence type="ECO:0000313" key="1">
    <source>
        <dbReference type="EMBL" id="KAJ6635425.1"/>
    </source>
</evidence>
<gene>
    <name evidence="1" type="ORF">Bhyg_14011</name>
</gene>
<keyword evidence="2" id="KW-1185">Reference proteome</keyword>
<name>A0A9Q0RV86_9DIPT</name>
<accession>A0A9Q0RV86</accession>
<evidence type="ECO:0000313" key="2">
    <source>
        <dbReference type="Proteomes" id="UP001151699"/>
    </source>
</evidence>
<proteinExistence type="predicted"/>
<reference evidence="1" key="1">
    <citation type="submission" date="2022-07" db="EMBL/GenBank/DDBJ databases">
        <authorList>
            <person name="Trinca V."/>
            <person name="Uliana J.V.C."/>
            <person name="Torres T.T."/>
            <person name="Ward R.J."/>
            <person name="Monesi N."/>
        </authorList>
    </citation>
    <scope>NUCLEOTIDE SEQUENCE</scope>
    <source>
        <strain evidence="1">HSMRA1968</strain>
        <tissue evidence="1">Whole embryos</tissue>
    </source>
</reference>
<sequence length="46" mass="5572">MYVLKSMQHNGREATTLSHHAFQVKYSTKDWKRQNYYRAPQTITQK</sequence>